<dbReference type="Gene3D" id="2.30.30.40">
    <property type="entry name" value="SH3 Domains"/>
    <property type="match status" value="1"/>
</dbReference>
<reference evidence="4" key="1">
    <citation type="submission" date="2017-09" db="EMBL/GenBank/DDBJ databases">
        <title>Depth-based differentiation of microbial function through sediment-hosted aquifers and enrichment of novel symbionts in the deep terrestrial subsurface.</title>
        <authorList>
            <person name="Probst A.J."/>
            <person name="Ladd B."/>
            <person name="Jarett J.K."/>
            <person name="Geller-Mcgrath D.E."/>
            <person name="Sieber C.M.K."/>
            <person name="Emerson J.B."/>
            <person name="Anantharaman K."/>
            <person name="Thomas B.C."/>
            <person name="Malmstrom R."/>
            <person name="Stieglmeier M."/>
            <person name="Klingl A."/>
            <person name="Woyke T."/>
            <person name="Ryan C.M."/>
            <person name="Banfield J.F."/>
        </authorList>
    </citation>
    <scope>NUCLEOTIDE SEQUENCE [LARGE SCALE GENOMIC DNA]</scope>
</reference>
<dbReference type="InterPro" id="IPR003646">
    <property type="entry name" value="SH3-like_bac-type"/>
</dbReference>
<dbReference type="Proteomes" id="UP000229554">
    <property type="component" value="Unassembled WGS sequence"/>
</dbReference>
<evidence type="ECO:0000313" key="3">
    <source>
        <dbReference type="EMBL" id="PJE62641.1"/>
    </source>
</evidence>
<dbReference type="EMBL" id="PFED01000157">
    <property type="protein sequence ID" value="PJE62641.1"/>
    <property type="molecule type" value="Genomic_DNA"/>
</dbReference>
<dbReference type="Pfam" id="PF08239">
    <property type="entry name" value="SH3_3"/>
    <property type="match status" value="1"/>
</dbReference>
<evidence type="ECO:0000256" key="1">
    <source>
        <dbReference type="SAM" id="Phobius"/>
    </source>
</evidence>
<evidence type="ECO:0000313" key="4">
    <source>
        <dbReference type="Proteomes" id="UP000229554"/>
    </source>
</evidence>
<proteinExistence type="predicted"/>
<comment type="caution">
    <text evidence="3">The sequence shown here is derived from an EMBL/GenBank/DDBJ whole genome shotgun (WGS) entry which is preliminary data.</text>
</comment>
<keyword evidence="1" id="KW-0472">Membrane</keyword>
<evidence type="ECO:0000259" key="2">
    <source>
        <dbReference type="PROSITE" id="PS51781"/>
    </source>
</evidence>
<sequence>MLRRKIAVLFISIAVFAAGFFTYQYFFPDNILVRILNGMGDISIESTPTATVFVDNKVMGQTPVQFALREGVYKIKLVPDATAKKTYTTWSDSIRIYRNTTAYIHRVLGSDAASSAGEVLTLEKSTSKTGQLLISTNPAGMFVSLNGEDRGLSTLFVDGVSSGEHEIGVRGEGLLPRSIPINVVDGYKVLISIKAAVDPNYKKKKEEKVKPKTTELRQLEILSTPTGWLRVRFEPSLEASETAKVDTGKTFTYFEEQSGWYQIEYDKGKKGWISAEYATPVKK</sequence>
<organism evidence="3 4">
    <name type="scientific">Candidatus Roizmanbacteria bacterium CG10_big_fil_rev_8_21_14_0_10_39_6</name>
    <dbReference type="NCBI Taxonomy" id="1974853"/>
    <lineage>
        <taxon>Bacteria</taxon>
        <taxon>Candidatus Roizmaniibacteriota</taxon>
    </lineage>
</organism>
<keyword evidence="1" id="KW-0812">Transmembrane</keyword>
<dbReference type="InterPro" id="IPR013229">
    <property type="entry name" value="PEGA"/>
</dbReference>
<dbReference type="PROSITE" id="PS51781">
    <property type="entry name" value="SH3B"/>
    <property type="match status" value="1"/>
</dbReference>
<accession>A0A2M8KRT8</accession>
<gene>
    <name evidence="3" type="ORF">COU88_03915</name>
</gene>
<name>A0A2M8KRT8_9BACT</name>
<feature type="domain" description="SH3b" evidence="2">
    <location>
        <begin position="218"/>
        <end position="282"/>
    </location>
</feature>
<dbReference type="AlphaFoldDB" id="A0A2M8KRT8"/>
<protein>
    <recommendedName>
        <fullName evidence="2">SH3b domain-containing protein</fullName>
    </recommendedName>
</protein>
<dbReference type="Pfam" id="PF08308">
    <property type="entry name" value="PEGA"/>
    <property type="match status" value="2"/>
</dbReference>
<keyword evidence="1" id="KW-1133">Transmembrane helix</keyword>
<dbReference type="SMART" id="SM00287">
    <property type="entry name" value="SH3b"/>
    <property type="match status" value="1"/>
</dbReference>
<feature type="transmembrane region" description="Helical" evidence="1">
    <location>
        <begin position="7"/>
        <end position="27"/>
    </location>
</feature>